<dbReference type="Proteomes" id="UP000661649">
    <property type="component" value="Unassembled WGS sequence"/>
</dbReference>
<sequence length="103" mass="11351">MRGDCLMMIILAAVVVVIGLYLVIWGKPSMIRERFSKGVSPENERKFMMATGGAIAVIGIDMMVLGFLDSMNKLDSGNKLIILAIGIVVFVGLIIYGQKKFRR</sequence>
<name>A0ABR7PE85_9FIRM</name>
<feature type="transmembrane region" description="Helical" evidence="1">
    <location>
        <begin position="6"/>
        <end position="26"/>
    </location>
</feature>
<organism evidence="2 3">
    <name type="scientific">Blautia stercoris</name>
    <dbReference type="NCBI Taxonomy" id="871664"/>
    <lineage>
        <taxon>Bacteria</taxon>
        <taxon>Bacillati</taxon>
        <taxon>Bacillota</taxon>
        <taxon>Clostridia</taxon>
        <taxon>Lachnospirales</taxon>
        <taxon>Lachnospiraceae</taxon>
        <taxon>Blautia</taxon>
    </lineage>
</organism>
<keyword evidence="1" id="KW-0812">Transmembrane</keyword>
<keyword evidence="1" id="KW-1133">Transmembrane helix</keyword>
<feature type="transmembrane region" description="Helical" evidence="1">
    <location>
        <begin position="80"/>
        <end position="97"/>
    </location>
</feature>
<protein>
    <recommendedName>
        <fullName evidence="4">DUF3784 domain-containing protein</fullName>
    </recommendedName>
</protein>
<evidence type="ECO:0000313" key="3">
    <source>
        <dbReference type="Proteomes" id="UP000661649"/>
    </source>
</evidence>
<keyword evidence="1" id="KW-0472">Membrane</keyword>
<evidence type="ECO:0000313" key="2">
    <source>
        <dbReference type="EMBL" id="MBC8629740.1"/>
    </source>
</evidence>
<comment type="caution">
    <text evidence="2">The sequence shown here is derived from an EMBL/GenBank/DDBJ whole genome shotgun (WGS) entry which is preliminary data.</text>
</comment>
<reference evidence="2 3" key="1">
    <citation type="submission" date="2020-08" db="EMBL/GenBank/DDBJ databases">
        <title>Genome public.</title>
        <authorList>
            <person name="Liu C."/>
            <person name="Sun Q."/>
        </authorList>
    </citation>
    <scope>NUCLEOTIDE SEQUENCE [LARGE SCALE GENOMIC DNA]</scope>
    <source>
        <strain evidence="2 3">3_YM_SP_D4_24.mj</strain>
    </source>
</reference>
<keyword evidence="3" id="KW-1185">Reference proteome</keyword>
<proteinExistence type="predicted"/>
<dbReference type="EMBL" id="JACRTP010000007">
    <property type="protein sequence ID" value="MBC8629740.1"/>
    <property type="molecule type" value="Genomic_DNA"/>
</dbReference>
<feature type="transmembrane region" description="Helical" evidence="1">
    <location>
        <begin position="47"/>
        <end position="68"/>
    </location>
</feature>
<accession>A0ABR7PE85</accession>
<dbReference type="RefSeq" id="WP_187559174.1">
    <property type="nucleotide sequence ID" value="NZ_JACRTP010000007.1"/>
</dbReference>
<evidence type="ECO:0008006" key="4">
    <source>
        <dbReference type="Google" id="ProtNLM"/>
    </source>
</evidence>
<evidence type="ECO:0000256" key="1">
    <source>
        <dbReference type="SAM" id="Phobius"/>
    </source>
</evidence>
<gene>
    <name evidence="2" type="ORF">H8712_14185</name>
</gene>